<comment type="caution">
    <text evidence="2">The sequence shown here is derived from an EMBL/GenBank/DDBJ whole genome shotgun (WGS) entry which is preliminary data.</text>
</comment>
<dbReference type="Proteomes" id="UP001430796">
    <property type="component" value="Unassembled WGS sequence"/>
</dbReference>
<dbReference type="SUPFAM" id="SSF53474">
    <property type="entry name" value="alpha/beta-Hydrolases"/>
    <property type="match status" value="1"/>
</dbReference>
<dbReference type="PANTHER" id="PTHR46623">
    <property type="entry name" value="CARBOXYMETHYLENEBUTENOLIDASE-RELATED"/>
    <property type="match status" value="1"/>
</dbReference>
<dbReference type="EMBL" id="JAKJPO010000012">
    <property type="protein sequence ID" value="MCF7223191.1"/>
    <property type="molecule type" value="Genomic_DNA"/>
</dbReference>
<dbReference type="GO" id="GO:0016787">
    <property type="term" value="F:hydrolase activity"/>
    <property type="evidence" value="ECO:0007669"/>
    <property type="project" value="UniProtKB-KW"/>
</dbReference>
<protein>
    <submittedName>
        <fullName evidence="2">Dienelactone hydrolase family protein</fullName>
    </submittedName>
</protein>
<dbReference type="RefSeq" id="WP_237056079.1">
    <property type="nucleotide sequence ID" value="NZ_JAKJPO010000012.1"/>
</dbReference>
<gene>
    <name evidence="2" type="ORF">L3V18_15550</name>
</gene>
<evidence type="ECO:0000313" key="2">
    <source>
        <dbReference type="EMBL" id="MCF7223191.1"/>
    </source>
</evidence>
<keyword evidence="2" id="KW-0378">Hydrolase</keyword>
<dbReference type="Gene3D" id="3.40.50.1820">
    <property type="entry name" value="alpha/beta hydrolase"/>
    <property type="match status" value="1"/>
</dbReference>
<evidence type="ECO:0000313" key="3">
    <source>
        <dbReference type="Proteomes" id="UP001430796"/>
    </source>
</evidence>
<dbReference type="InterPro" id="IPR029058">
    <property type="entry name" value="AB_hydrolase_fold"/>
</dbReference>
<accession>A0ABS9HWD4</accession>
<proteinExistence type="predicted"/>
<name>A0ABS9HWD4_9GAMM</name>
<reference evidence="2 3" key="2">
    <citation type="submission" date="2022-01" db="EMBL/GenBank/DDBJ databases">
        <title>Lysobacter chinensis sp. nov., a bacterium isolated from cow dung compost.</title>
        <authorList>
            <person name="Liu Y."/>
        </authorList>
    </citation>
    <scope>NUCLEOTIDE SEQUENCE [LARGE SCALE GENOMIC DNA]</scope>
    <source>
        <strain evidence="2 3">TLK-CK17</strain>
    </source>
</reference>
<reference evidence="2 3" key="3">
    <citation type="submission" date="2022-01" db="EMBL/GenBank/DDBJ databases">
        <authorList>
            <person name="Zhou L.Y."/>
        </authorList>
    </citation>
    <scope>NUCLEOTIDE SEQUENCE [LARGE SCALE GENOMIC DNA]</scope>
    <source>
        <strain evidence="2 3">TLK-CK17</strain>
    </source>
</reference>
<dbReference type="PANTHER" id="PTHR46623:SF6">
    <property type="entry name" value="ALPHA_BETA-HYDROLASES SUPERFAMILY PROTEIN"/>
    <property type="match status" value="1"/>
</dbReference>
<dbReference type="Pfam" id="PF01738">
    <property type="entry name" value="DLH"/>
    <property type="match status" value="1"/>
</dbReference>
<evidence type="ECO:0000259" key="1">
    <source>
        <dbReference type="Pfam" id="PF01738"/>
    </source>
</evidence>
<feature type="domain" description="Dienelactone hydrolase" evidence="1">
    <location>
        <begin position="15"/>
        <end position="217"/>
    </location>
</feature>
<dbReference type="InterPro" id="IPR002925">
    <property type="entry name" value="Dienelactn_hydro"/>
</dbReference>
<sequence length="220" mass="23729">MAHWIDLDTAHGPIAGWRADPTGEPKGGIVVLQEIFGVNSHIRSIAGRLADVGYTALAPALFDLVERGVELDYDDAGIARGRELVGALGIERAVECAGAAADLLQSEGLRTGAVGFCWGGTLAFLADTRLGLPAVSYYGARSVPFLDEPLRAPMMFHFGEHDASIPPEAVQAHRDKQPGARIHVYDAGHGFNCDRRHDYVPEAAAAAWPRTLDFFEENLR</sequence>
<keyword evidence="3" id="KW-1185">Reference proteome</keyword>
<dbReference type="InterPro" id="IPR051049">
    <property type="entry name" value="Dienelactone_hydrolase-like"/>
</dbReference>
<reference evidence="3" key="1">
    <citation type="submission" date="2022-01" db="EMBL/GenBank/DDBJ databases">
        <title>Lysobacter chinensis sp. nov., a bacterium isolated from cow dung compost.</title>
        <authorList>
            <person name="Zhou L.Y."/>
        </authorList>
    </citation>
    <scope>NUCLEOTIDE SEQUENCE [LARGE SCALE GENOMIC DNA]</scope>
    <source>
        <strain evidence="3">TLK-CK17</strain>
    </source>
</reference>
<organism evidence="2 3">
    <name type="scientific">Marilutibacter chinensis</name>
    <dbReference type="NCBI Taxonomy" id="2912247"/>
    <lineage>
        <taxon>Bacteria</taxon>
        <taxon>Pseudomonadati</taxon>
        <taxon>Pseudomonadota</taxon>
        <taxon>Gammaproteobacteria</taxon>
        <taxon>Lysobacterales</taxon>
        <taxon>Lysobacteraceae</taxon>
        <taxon>Marilutibacter</taxon>
    </lineage>
</organism>